<reference evidence="1" key="1">
    <citation type="submission" date="2014-09" db="EMBL/GenBank/DDBJ databases">
        <authorList>
            <person name="Magalhaes I.L.F."/>
            <person name="Oliveira U."/>
            <person name="Santos F.R."/>
            <person name="Vidigal T.H.D.A."/>
            <person name="Brescovit A.D."/>
            <person name="Santos A.J."/>
        </authorList>
    </citation>
    <scope>NUCLEOTIDE SEQUENCE</scope>
    <source>
        <tissue evidence="1">Shoot tissue taken approximately 20 cm above the soil surface</tissue>
    </source>
</reference>
<dbReference type="AlphaFoldDB" id="A0A0A9DL08"/>
<sequence length="131" mass="15017">MRHAFLILTMSKMWESARDPGLVEESMIIDENPGDETFILSLQAIQQDLAWERCRQLQAEDVVVAGRVISGNKGGVVALVQGLKAFVHFCKCHRLVLDLCTKVSYILWLGAWHELSFMYSHIYKFYPFCCC</sequence>
<proteinExistence type="predicted"/>
<dbReference type="EMBL" id="GBRH01211550">
    <property type="protein sequence ID" value="JAD86345.1"/>
    <property type="molecule type" value="Transcribed_RNA"/>
</dbReference>
<protein>
    <submittedName>
        <fullName evidence="1">Pco138567b</fullName>
    </submittedName>
</protein>
<evidence type="ECO:0000313" key="1">
    <source>
        <dbReference type="EMBL" id="JAD86345.1"/>
    </source>
</evidence>
<reference evidence="1" key="2">
    <citation type="journal article" date="2015" name="Data Brief">
        <title>Shoot transcriptome of the giant reed, Arundo donax.</title>
        <authorList>
            <person name="Barrero R.A."/>
            <person name="Guerrero F.D."/>
            <person name="Moolhuijzen P."/>
            <person name="Goolsby J.A."/>
            <person name="Tidwell J."/>
            <person name="Bellgard S.E."/>
            <person name="Bellgard M.I."/>
        </authorList>
    </citation>
    <scope>NUCLEOTIDE SEQUENCE</scope>
    <source>
        <tissue evidence="1">Shoot tissue taken approximately 20 cm above the soil surface</tissue>
    </source>
</reference>
<name>A0A0A9DL08_ARUDO</name>
<organism evidence="1">
    <name type="scientific">Arundo donax</name>
    <name type="common">Giant reed</name>
    <name type="synonym">Donax arundinaceus</name>
    <dbReference type="NCBI Taxonomy" id="35708"/>
    <lineage>
        <taxon>Eukaryota</taxon>
        <taxon>Viridiplantae</taxon>
        <taxon>Streptophyta</taxon>
        <taxon>Embryophyta</taxon>
        <taxon>Tracheophyta</taxon>
        <taxon>Spermatophyta</taxon>
        <taxon>Magnoliopsida</taxon>
        <taxon>Liliopsida</taxon>
        <taxon>Poales</taxon>
        <taxon>Poaceae</taxon>
        <taxon>PACMAD clade</taxon>
        <taxon>Arundinoideae</taxon>
        <taxon>Arundineae</taxon>
        <taxon>Arundo</taxon>
    </lineage>
</organism>
<accession>A0A0A9DL08</accession>